<reference evidence="3" key="2">
    <citation type="journal article" date="2020" name="Genomics">
        <title>Complete genome sequence of Bacillus velezensis NST6 and comparison with the species belonging to operational group B. amyloliquefaciens.</title>
        <authorList>
            <person name="Choi J."/>
            <person name="Nam J."/>
            <person name="Seo M.H."/>
        </authorList>
    </citation>
    <scope>NUCLEOTIDE SEQUENCE</scope>
    <source>
        <strain evidence="3">NST6</strain>
    </source>
</reference>
<reference evidence="2 4" key="1">
    <citation type="submission" date="2018-06" db="EMBL/GenBank/DDBJ databases">
        <title>Complete Genome Sequence of Bacillus velezensis DSYZ, a Plant Growth-Promoting Rhizobacterium with Antifungal Activity.</title>
        <authorList>
            <person name="Du B."/>
            <person name="Ding Y."/>
            <person name="Liu K."/>
            <person name="Yao L."/>
            <person name="Wang C."/>
            <person name="Li H."/>
            <person name="Liu H."/>
        </authorList>
    </citation>
    <scope>NUCLEOTIDE SEQUENCE [LARGE SCALE GENOMIC DNA]</scope>
    <source>
        <strain evidence="2 4">DSYZ</strain>
    </source>
</reference>
<dbReference type="OMA" id="IEGIMMT"/>
<reference evidence="5" key="3">
    <citation type="submission" date="2020-10" db="EMBL/GenBank/DDBJ databases">
        <title>Complete genome sequence of Bacillus velezensis NST6.</title>
        <authorList>
            <person name="Choi J."/>
        </authorList>
    </citation>
    <scope>NUCLEOTIDE SEQUENCE [LARGE SCALE GENOMIC DNA]</scope>
    <source>
        <strain evidence="5">NST6</strain>
    </source>
</reference>
<dbReference type="EMBL" id="CP030150">
    <property type="protein sequence ID" value="AWX71238.1"/>
    <property type="molecule type" value="Genomic_DNA"/>
</dbReference>
<dbReference type="KEGG" id="bmp:NG74_00780"/>
<feature type="transmembrane region" description="Helical" evidence="1">
    <location>
        <begin position="6"/>
        <end position="22"/>
    </location>
</feature>
<evidence type="ECO:0000313" key="3">
    <source>
        <dbReference type="EMBL" id="QOY25940.1"/>
    </source>
</evidence>
<name>A0A235BAG3_BACVE</name>
<keyword evidence="1" id="KW-0472">Membrane</keyword>
<dbReference type="GeneID" id="76429139"/>
<keyword evidence="1" id="KW-1133">Transmembrane helix</keyword>
<proteinExistence type="predicted"/>
<accession>A0A235BAG3</accession>
<evidence type="ECO:0000256" key="1">
    <source>
        <dbReference type="SAM" id="Phobius"/>
    </source>
</evidence>
<sequence>MWFIIFGFIFFIESIILTVYGVKKKKGMLIYFGVVFGIMTLGTVLLKLTGH</sequence>
<feature type="transmembrane region" description="Helical" evidence="1">
    <location>
        <begin position="29"/>
        <end position="48"/>
    </location>
</feature>
<dbReference type="AlphaFoldDB" id="A0A235BAG3"/>
<dbReference type="RefSeq" id="WP_003155608.1">
    <property type="nucleotide sequence ID" value="NZ_AP018402.1"/>
</dbReference>
<keyword evidence="1" id="KW-0812">Transmembrane</keyword>
<dbReference type="Proteomes" id="UP000587477">
    <property type="component" value="Chromosome"/>
</dbReference>
<dbReference type="Proteomes" id="UP000250069">
    <property type="component" value="Chromosome"/>
</dbReference>
<evidence type="ECO:0000313" key="2">
    <source>
        <dbReference type="EMBL" id="AWX71238.1"/>
    </source>
</evidence>
<gene>
    <name evidence="3" type="ORF">BACVE_000889</name>
    <name evidence="2" type="ORF">BVDSYZ_04015</name>
</gene>
<protein>
    <submittedName>
        <fullName evidence="3">Uncharacterized protein</fullName>
    </submittedName>
</protein>
<dbReference type="EMBL" id="CP063687">
    <property type="protein sequence ID" value="QOY25940.1"/>
    <property type="molecule type" value="Genomic_DNA"/>
</dbReference>
<organism evidence="3 5">
    <name type="scientific">Bacillus velezensis</name>
    <dbReference type="NCBI Taxonomy" id="492670"/>
    <lineage>
        <taxon>Bacteria</taxon>
        <taxon>Bacillati</taxon>
        <taxon>Bacillota</taxon>
        <taxon>Bacilli</taxon>
        <taxon>Bacillales</taxon>
        <taxon>Bacillaceae</taxon>
        <taxon>Bacillus</taxon>
        <taxon>Bacillus amyloliquefaciens group</taxon>
    </lineage>
</organism>
<evidence type="ECO:0000313" key="4">
    <source>
        <dbReference type="Proteomes" id="UP000250069"/>
    </source>
</evidence>
<evidence type="ECO:0000313" key="5">
    <source>
        <dbReference type="Proteomes" id="UP000587477"/>
    </source>
</evidence>